<organism evidence="1">
    <name type="scientific">Rhizophora mucronata</name>
    <name type="common">Asiatic mangrove</name>
    <dbReference type="NCBI Taxonomy" id="61149"/>
    <lineage>
        <taxon>Eukaryota</taxon>
        <taxon>Viridiplantae</taxon>
        <taxon>Streptophyta</taxon>
        <taxon>Embryophyta</taxon>
        <taxon>Tracheophyta</taxon>
        <taxon>Spermatophyta</taxon>
        <taxon>Magnoliopsida</taxon>
        <taxon>eudicotyledons</taxon>
        <taxon>Gunneridae</taxon>
        <taxon>Pentapetalae</taxon>
        <taxon>rosids</taxon>
        <taxon>fabids</taxon>
        <taxon>Malpighiales</taxon>
        <taxon>Rhizophoraceae</taxon>
        <taxon>Rhizophora</taxon>
    </lineage>
</organism>
<protein>
    <submittedName>
        <fullName evidence="1">Uncharacterized protein</fullName>
    </submittedName>
</protein>
<evidence type="ECO:0000313" key="1">
    <source>
        <dbReference type="EMBL" id="MBW80842.1"/>
    </source>
</evidence>
<accession>A0A2P2II06</accession>
<name>A0A2P2II06_RHIMU</name>
<sequence length="55" mass="6800">MGKASEMIKPVMESNMNYILQYTFLLKIHLCRVQFFTEFHHLERGRERYHFHGRK</sequence>
<dbReference type="EMBL" id="GGEC01000358">
    <property type="protein sequence ID" value="MBW80841.1"/>
    <property type="molecule type" value="Transcribed_RNA"/>
</dbReference>
<dbReference type="EMBL" id="GGEC01000359">
    <property type="protein sequence ID" value="MBW80842.1"/>
    <property type="molecule type" value="Transcribed_RNA"/>
</dbReference>
<reference evidence="1" key="1">
    <citation type="submission" date="2018-02" db="EMBL/GenBank/DDBJ databases">
        <title>Rhizophora mucronata_Transcriptome.</title>
        <authorList>
            <person name="Meera S.P."/>
            <person name="Sreeshan A."/>
            <person name="Augustine A."/>
        </authorList>
    </citation>
    <scope>NUCLEOTIDE SEQUENCE</scope>
    <source>
        <tissue evidence="1">Leaf</tissue>
    </source>
</reference>
<dbReference type="AlphaFoldDB" id="A0A2P2II06"/>
<proteinExistence type="predicted"/>